<sequence length="499" mass="57057">MFRFDRPSGFIETSGFDGDVAALVAADLNAKIRDDRGPHTPPPPREASPRPTETPGKGFDSAAYWSQRYRTGGNSGAGSYGRLAAFKAEVINAFVKERGINSVIEFGCGDGAQLKRAEYPIYLGFDVADKSIEMCRAAMAGDTTKAFRNAQDYKHERADLTMSLDVIYHLIEDEVFHEYMRRLFYSAERYVIVYSSNRNASWPAAHVKHRKFTDWVEKHHADFKLVQHIPNRYPPAGDPENESFADFYIFERLPSQRHTLPGHLVVSVTSWVKRFPTLELTLRRILQQSMTPDETVLWVSPQDVEHLPKGVIELQRSGLSIQVTKDIRSYKKIIPALKRYPDSFIITLDDDQIYPRDVIEPLVSNYRSPTEILCRRANQMKFDDKGKLLPYLKWRFDYPDEGDGFDLFPTGCNGVLYPPKSLSPEVLNEEQFMSLAPHADDIWLFWMGRLAGSTIRRVGRPWHNVVWPGTEESSLMHHNWNGGNDQQIAAMTERYGSPF</sequence>
<evidence type="ECO:0000256" key="1">
    <source>
        <dbReference type="SAM" id="MobiDB-lite"/>
    </source>
</evidence>
<evidence type="ECO:0000313" key="2">
    <source>
        <dbReference type="EMBL" id="MFC5069766.1"/>
    </source>
</evidence>
<dbReference type="SUPFAM" id="SSF53448">
    <property type="entry name" value="Nucleotide-diphospho-sugar transferases"/>
    <property type="match status" value="1"/>
</dbReference>
<dbReference type="InterPro" id="IPR029044">
    <property type="entry name" value="Nucleotide-diphossugar_trans"/>
</dbReference>
<protein>
    <recommendedName>
        <fullName evidence="4">Methyltransferase family protein</fullName>
    </recommendedName>
</protein>
<comment type="caution">
    <text evidence="2">The sequence shown here is derived from an EMBL/GenBank/DDBJ whole genome shotgun (WGS) entry which is preliminary data.</text>
</comment>
<organism evidence="2 3">
    <name type="scientific">Flaviflagellibacter deserti</name>
    <dbReference type="NCBI Taxonomy" id="2267266"/>
    <lineage>
        <taxon>Bacteria</taxon>
        <taxon>Pseudomonadati</taxon>
        <taxon>Pseudomonadota</taxon>
        <taxon>Alphaproteobacteria</taxon>
        <taxon>Hyphomicrobiales</taxon>
        <taxon>Flaviflagellibacter</taxon>
    </lineage>
</organism>
<proteinExistence type="predicted"/>
<gene>
    <name evidence="2" type="ORF">ACFPFW_17260</name>
</gene>
<dbReference type="Gene3D" id="3.40.50.150">
    <property type="entry name" value="Vaccinia Virus protein VP39"/>
    <property type="match status" value="1"/>
</dbReference>
<dbReference type="InterPro" id="IPR029063">
    <property type="entry name" value="SAM-dependent_MTases_sf"/>
</dbReference>
<keyword evidence="3" id="KW-1185">Reference proteome</keyword>
<accession>A0ABV9Z4T1</accession>
<evidence type="ECO:0000313" key="3">
    <source>
        <dbReference type="Proteomes" id="UP001595796"/>
    </source>
</evidence>
<evidence type="ECO:0008006" key="4">
    <source>
        <dbReference type="Google" id="ProtNLM"/>
    </source>
</evidence>
<feature type="region of interest" description="Disordered" evidence="1">
    <location>
        <begin position="31"/>
        <end position="59"/>
    </location>
</feature>
<dbReference type="Proteomes" id="UP001595796">
    <property type="component" value="Unassembled WGS sequence"/>
</dbReference>
<dbReference type="EMBL" id="JBHSJF010000008">
    <property type="protein sequence ID" value="MFC5069766.1"/>
    <property type="molecule type" value="Genomic_DNA"/>
</dbReference>
<dbReference type="RefSeq" id="WP_379771689.1">
    <property type="nucleotide sequence ID" value="NZ_JBHSJF010000008.1"/>
</dbReference>
<name>A0ABV9Z4T1_9HYPH</name>
<reference evidence="3" key="1">
    <citation type="journal article" date="2019" name="Int. J. Syst. Evol. Microbiol.">
        <title>The Global Catalogue of Microorganisms (GCM) 10K type strain sequencing project: providing services to taxonomists for standard genome sequencing and annotation.</title>
        <authorList>
            <consortium name="The Broad Institute Genomics Platform"/>
            <consortium name="The Broad Institute Genome Sequencing Center for Infectious Disease"/>
            <person name="Wu L."/>
            <person name="Ma J."/>
        </authorList>
    </citation>
    <scope>NUCLEOTIDE SEQUENCE [LARGE SCALE GENOMIC DNA]</scope>
    <source>
        <strain evidence="3">CGMCC 1.16444</strain>
    </source>
</reference>
<dbReference type="SUPFAM" id="SSF53335">
    <property type="entry name" value="S-adenosyl-L-methionine-dependent methyltransferases"/>
    <property type="match status" value="1"/>
</dbReference>